<dbReference type="GO" id="GO:0004029">
    <property type="term" value="F:aldehyde dehydrogenase (NAD+) activity"/>
    <property type="evidence" value="ECO:0007669"/>
    <property type="project" value="TreeGrafter"/>
</dbReference>
<dbReference type="Proteomes" id="UP000239203">
    <property type="component" value="Unassembled WGS sequence"/>
</dbReference>
<feature type="domain" description="NAD-dependent epimerase/dehydratase" evidence="1">
    <location>
        <begin position="13"/>
        <end position="155"/>
    </location>
</feature>
<dbReference type="InterPro" id="IPR001509">
    <property type="entry name" value="Epimerase_deHydtase"/>
</dbReference>
<accession>A0A2S6GPC6</accession>
<dbReference type="InterPro" id="IPR036291">
    <property type="entry name" value="NAD(P)-bd_dom_sf"/>
</dbReference>
<protein>
    <submittedName>
        <fullName evidence="2">Nucleoside-diphosphate-sugar epimerase</fullName>
    </submittedName>
</protein>
<comment type="caution">
    <text evidence="2">The sequence shown here is derived from an EMBL/GenBank/DDBJ whole genome shotgun (WGS) entry which is preliminary data.</text>
</comment>
<dbReference type="SUPFAM" id="SSF51735">
    <property type="entry name" value="NAD(P)-binding Rossmann-fold domains"/>
    <property type="match status" value="1"/>
</dbReference>
<dbReference type="AlphaFoldDB" id="A0A2S6GPC6"/>
<dbReference type="PANTHER" id="PTHR48079:SF6">
    <property type="entry name" value="NAD(P)-BINDING DOMAIN-CONTAINING PROTEIN-RELATED"/>
    <property type="match status" value="1"/>
</dbReference>
<dbReference type="GO" id="GO:0005737">
    <property type="term" value="C:cytoplasm"/>
    <property type="evidence" value="ECO:0007669"/>
    <property type="project" value="TreeGrafter"/>
</dbReference>
<evidence type="ECO:0000313" key="2">
    <source>
        <dbReference type="EMBL" id="PPK67046.1"/>
    </source>
</evidence>
<reference evidence="2 3" key="1">
    <citation type="submission" date="2018-02" db="EMBL/GenBank/DDBJ databases">
        <title>Genomic Encyclopedia of Archaeal and Bacterial Type Strains, Phase II (KMG-II): from individual species to whole genera.</title>
        <authorList>
            <person name="Goeker M."/>
        </authorList>
    </citation>
    <scope>NUCLEOTIDE SEQUENCE [LARGE SCALE GENOMIC DNA]</scope>
    <source>
        <strain evidence="2 3">YU 961-1</strain>
    </source>
</reference>
<name>A0A2S6GPC6_9PSEU</name>
<evidence type="ECO:0000313" key="3">
    <source>
        <dbReference type="Proteomes" id="UP000239203"/>
    </source>
</evidence>
<gene>
    <name evidence="2" type="ORF">CLV40_10843</name>
</gene>
<dbReference type="EMBL" id="PTIX01000008">
    <property type="protein sequence ID" value="PPK67046.1"/>
    <property type="molecule type" value="Genomic_DNA"/>
</dbReference>
<dbReference type="Pfam" id="PF01370">
    <property type="entry name" value="Epimerase"/>
    <property type="match status" value="1"/>
</dbReference>
<sequence>MRDAARVRGLVDLGTEVVEGDITDAGARVRAVEGVEAVVNVAAAFRGVSDEHAVDVNRHAAVGLAEAALDAGVRRFVHTSTGLVYPGGLGRPAAETDEPASGGTHVYPVSKAAADRALVELHRTRGLPLRIARLAFVYGEGDPHLAESHRFIADWSSAKRLHMVHHADVGQALLRMATADGLDGAVVNVADDAPTTAWELARLTGRSAPVRNEPVADAWESVLDTTRFRTVLGLRPLFPTVHTAVDAGAL</sequence>
<proteinExistence type="predicted"/>
<organism evidence="2 3">
    <name type="scientific">Actinokineospora auranticolor</name>
    <dbReference type="NCBI Taxonomy" id="155976"/>
    <lineage>
        <taxon>Bacteria</taxon>
        <taxon>Bacillati</taxon>
        <taxon>Actinomycetota</taxon>
        <taxon>Actinomycetes</taxon>
        <taxon>Pseudonocardiales</taxon>
        <taxon>Pseudonocardiaceae</taxon>
        <taxon>Actinokineospora</taxon>
    </lineage>
</organism>
<dbReference type="Gene3D" id="3.40.50.720">
    <property type="entry name" value="NAD(P)-binding Rossmann-like Domain"/>
    <property type="match status" value="1"/>
</dbReference>
<evidence type="ECO:0000259" key="1">
    <source>
        <dbReference type="Pfam" id="PF01370"/>
    </source>
</evidence>
<keyword evidence="3" id="KW-1185">Reference proteome</keyword>
<dbReference type="PANTHER" id="PTHR48079">
    <property type="entry name" value="PROTEIN YEEZ"/>
    <property type="match status" value="1"/>
</dbReference>
<dbReference type="CDD" id="cd08946">
    <property type="entry name" value="SDR_e"/>
    <property type="match status" value="1"/>
</dbReference>
<dbReference type="InterPro" id="IPR051783">
    <property type="entry name" value="NAD(P)-dependent_oxidoreduct"/>
</dbReference>